<keyword evidence="2" id="KW-0238">DNA-binding</keyword>
<dbReference type="SUPFAM" id="SSF53822">
    <property type="entry name" value="Periplasmic binding protein-like I"/>
    <property type="match status" value="1"/>
</dbReference>
<keyword evidence="3" id="KW-0804">Transcription</keyword>
<evidence type="ECO:0000256" key="1">
    <source>
        <dbReference type="ARBA" id="ARBA00023015"/>
    </source>
</evidence>
<comment type="caution">
    <text evidence="5">The sequence shown here is derived from an EMBL/GenBank/DDBJ whole genome shotgun (WGS) entry which is preliminary data.</text>
</comment>
<evidence type="ECO:0000313" key="6">
    <source>
        <dbReference type="Proteomes" id="UP000236151"/>
    </source>
</evidence>
<dbReference type="Gene3D" id="1.10.260.40">
    <property type="entry name" value="lambda repressor-like DNA-binding domains"/>
    <property type="match status" value="1"/>
</dbReference>
<dbReference type="InterPro" id="IPR000843">
    <property type="entry name" value="HTH_LacI"/>
</dbReference>
<organism evidence="5 6">
    <name type="scientific">Clostridium thermosuccinogenes</name>
    <dbReference type="NCBI Taxonomy" id="84032"/>
    <lineage>
        <taxon>Bacteria</taxon>
        <taxon>Bacillati</taxon>
        <taxon>Bacillota</taxon>
        <taxon>Clostridia</taxon>
        <taxon>Eubacteriales</taxon>
        <taxon>Clostridiaceae</taxon>
        <taxon>Clostridium</taxon>
    </lineage>
</organism>
<evidence type="ECO:0000313" key="5">
    <source>
        <dbReference type="EMBL" id="PNT96505.1"/>
    </source>
</evidence>
<accession>A0A2K2F9N7</accession>
<evidence type="ECO:0000259" key="4">
    <source>
        <dbReference type="PROSITE" id="PS50932"/>
    </source>
</evidence>
<dbReference type="InterPro" id="IPR046335">
    <property type="entry name" value="LacI/GalR-like_sensor"/>
</dbReference>
<dbReference type="Gene3D" id="3.40.50.2300">
    <property type="match status" value="2"/>
</dbReference>
<gene>
    <name evidence="5" type="ORF">CDQ84_15180</name>
</gene>
<dbReference type="PANTHER" id="PTHR30146">
    <property type="entry name" value="LACI-RELATED TRANSCRIPTIONAL REPRESSOR"/>
    <property type="match status" value="1"/>
</dbReference>
<name>A0A2K2F9N7_9CLOT</name>
<dbReference type="PROSITE" id="PS50932">
    <property type="entry name" value="HTH_LACI_2"/>
    <property type="match status" value="1"/>
</dbReference>
<sequence length="341" mass="37547">MTIKDIAQAAGVGISTVSRVINNSGPVSEKTRKKVMSAISEHNFIPNNSARNLKISQSKNIALMVKGITNPFFNKMIRIIEREVALRGYPLLIQNVDYSVNEMDVAIQEAQDRNLCGVIMMGGSFTYTEERFRQLSIPCVLLTVKADKSVDPSLYSSVCIDDEKEGYRATEYLISLGHKRIGFIHHSPSDIPTPSSLRYKGYLRALEEHGIAFDPSLVASNPAADASGFDVGFQLMKQLHARNRDMTAVFAHADILAIGAAKAAFVLGLDVPNDISIVGFDGIEMAEYYHPSIDTIHQPAQQMALSCIETLFDMIQGGKSQHMTYNCVLLKRGSCKNINTV</sequence>
<evidence type="ECO:0000256" key="2">
    <source>
        <dbReference type="ARBA" id="ARBA00023125"/>
    </source>
</evidence>
<dbReference type="SMART" id="SM00354">
    <property type="entry name" value="HTH_LACI"/>
    <property type="match status" value="1"/>
</dbReference>
<protein>
    <submittedName>
        <fullName evidence="5">LacI family transcriptional regulator</fullName>
    </submittedName>
</protein>
<keyword evidence="1" id="KW-0805">Transcription regulation</keyword>
<dbReference type="CDD" id="cd06267">
    <property type="entry name" value="PBP1_LacI_sugar_binding-like"/>
    <property type="match status" value="1"/>
</dbReference>
<dbReference type="Proteomes" id="UP000236151">
    <property type="component" value="Unassembled WGS sequence"/>
</dbReference>
<dbReference type="PROSITE" id="PS00356">
    <property type="entry name" value="HTH_LACI_1"/>
    <property type="match status" value="1"/>
</dbReference>
<dbReference type="GO" id="GO:0003700">
    <property type="term" value="F:DNA-binding transcription factor activity"/>
    <property type="evidence" value="ECO:0007669"/>
    <property type="project" value="TreeGrafter"/>
</dbReference>
<dbReference type="AlphaFoldDB" id="A0A2K2F9N7"/>
<proteinExistence type="predicted"/>
<dbReference type="GO" id="GO:0000976">
    <property type="term" value="F:transcription cis-regulatory region binding"/>
    <property type="evidence" value="ECO:0007669"/>
    <property type="project" value="TreeGrafter"/>
</dbReference>
<dbReference type="CDD" id="cd01392">
    <property type="entry name" value="HTH_LacI"/>
    <property type="match status" value="1"/>
</dbReference>
<feature type="domain" description="HTH lacI-type" evidence="4">
    <location>
        <begin position="1"/>
        <end position="55"/>
    </location>
</feature>
<dbReference type="PRINTS" id="PR00036">
    <property type="entry name" value="HTHLACI"/>
</dbReference>
<reference evidence="5 6" key="1">
    <citation type="submission" date="2017-06" db="EMBL/GenBank/DDBJ databases">
        <title>Investigating the central metabolism of Clostridium thermosuccinogenes.</title>
        <authorList>
            <person name="Koendjbiharie J.G."/>
            <person name="van Kranenburg R."/>
        </authorList>
    </citation>
    <scope>NUCLEOTIDE SEQUENCE [LARGE SCALE GENOMIC DNA]</scope>
    <source>
        <strain evidence="5 6">DSM 5806</strain>
    </source>
</reference>
<dbReference type="EMBL" id="NIOJ01000048">
    <property type="protein sequence ID" value="PNT96505.1"/>
    <property type="molecule type" value="Genomic_DNA"/>
</dbReference>
<keyword evidence="6" id="KW-1185">Reference proteome</keyword>
<dbReference type="KEGG" id="cthd:CDO33_02330"/>
<dbReference type="SUPFAM" id="SSF47413">
    <property type="entry name" value="lambda repressor-like DNA-binding domains"/>
    <property type="match status" value="1"/>
</dbReference>
<evidence type="ECO:0000256" key="3">
    <source>
        <dbReference type="ARBA" id="ARBA00023163"/>
    </source>
</evidence>
<dbReference type="InterPro" id="IPR028082">
    <property type="entry name" value="Peripla_BP_I"/>
</dbReference>
<dbReference type="Pfam" id="PF00356">
    <property type="entry name" value="LacI"/>
    <property type="match status" value="1"/>
</dbReference>
<dbReference type="Pfam" id="PF13377">
    <property type="entry name" value="Peripla_BP_3"/>
    <property type="match status" value="1"/>
</dbReference>
<dbReference type="InterPro" id="IPR010982">
    <property type="entry name" value="Lambda_DNA-bd_dom_sf"/>
</dbReference>
<dbReference type="OrthoDB" id="9796186at2"/>
<dbReference type="PANTHER" id="PTHR30146:SF109">
    <property type="entry name" value="HTH-TYPE TRANSCRIPTIONAL REGULATOR GALS"/>
    <property type="match status" value="1"/>
</dbReference>